<protein>
    <recommendedName>
        <fullName evidence="1">F-box associated beta-propeller type 1 domain-containing protein</fullName>
    </recommendedName>
</protein>
<dbReference type="Pfam" id="PF07734">
    <property type="entry name" value="FBA_1"/>
    <property type="match status" value="1"/>
</dbReference>
<dbReference type="AlphaFoldDB" id="A0A9Q1JUP1"/>
<proteinExistence type="predicted"/>
<keyword evidence="3" id="KW-1185">Reference proteome</keyword>
<dbReference type="OrthoDB" id="1867629at2759"/>
<organism evidence="2 3">
    <name type="scientific">Carnegiea gigantea</name>
    <dbReference type="NCBI Taxonomy" id="171969"/>
    <lineage>
        <taxon>Eukaryota</taxon>
        <taxon>Viridiplantae</taxon>
        <taxon>Streptophyta</taxon>
        <taxon>Embryophyta</taxon>
        <taxon>Tracheophyta</taxon>
        <taxon>Spermatophyta</taxon>
        <taxon>Magnoliopsida</taxon>
        <taxon>eudicotyledons</taxon>
        <taxon>Gunneridae</taxon>
        <taxon>Pentapetalae</taxon>
        <taxon>Caryophyllales</taxon>
        <taxon>Cactineae</taxon>
        <taxon>Cactaceae</taxon>
        <taxon>Cactoideae</taxon>
        <taxon>Echinocereeae</taxon>
        <taxon>Carnegiea</taxon>
    </lineage>
</organism>
<reference evidence="2" key="1">
    <citation type="submission" date="2022-04" db="EMBL/GenBank/DDBJ databases">
        <title>Carnegiea gigantea Genome sequencing and assembly v2.</title>
        <authorList>
            <person name="Copetti D."/>
            <person name="Sanderson M.J."/>
            <person name="Burquez A."/>
            <person name="Wojciechowski M.F."/>
        </authorList>
    </citation>
    <scope>NUCLEOTIDE SEQUENCE</scope>
    <source>
        <strain evidence="2">SGP5-SGP5p</strain>
        <tissue evidence="2">Aerial part</tissue>
    </source>
</reference>
<sequence length="390" mass="44736">MEEDVHERLLDNSKTITHPLDNAHSRLIYVGKFTSQVPRCALSMDDGEEMDSALCPFDGPLKIEFQLHEKNKRCTLSKKRKKSNNDFKIVVITHWDLDFGPTDFRWHIRVYNLSTDSWRTIYYLSGFNVESSPFPELIPPFPDIQSEPEFAQSLLNGVYHWPCYCMLPEEDDEYEGVVMFDMVEESFRLMKGPPYPLCEYSCRSVWVLKDTIVMVVSSSDFWGNPCGTVGVWMMMEYGVHDSWAMVCTFGPMVGLTFVGVLDDEQFFFHDDKNQLISSSITTNDQFKVYAVYGLHARAEEIALSLPGKLYTENNFNVGAFKSVKERMEAGNGMVIKKLDGNLLLFQFFAQSVRAYVLNKGVWSFDGAKQGIRLEQSSEVQFDVVKFLVKA</sequence>
<comment type="caution">
    <text evidence="2">The sequence shown here is derived from an EMBL/GenBank/DDBJ whole genome shotgun (WGS) entry which is preliminary data.</text>
</comment>
<evidence type="ECO:0000313" key="3">
    <source>
        <dbReference type="Proteomes" id="UP001153076"/>
    </source>
</evidence>
<dbReference type="Proteomes" id="UP001153076">
    <property type="component" value="Unassembled WGS sequence"/>
</dbReference>
<evidence type="ECO:0000313" key="2">
    <source>
        <dbReference type="EMBL" id="KAJ8431271.1"/>
    </source>
</evidence>
<dbReference type="InterPro" id="IPR006527">
    <property type="entry name" value="F-box-assoc_dom_typ1"/>
</dbReference>
<name>A0A9Q1JUP1_9CARY</name>
<dbReference type="EMBL" id="JAKOGI010000702">
    <property type="protein sequence ID" value="KAJ8431271.1"/>
    <property type="molecule type" value="Genomic_DNA"/>
</dbReference>
<evidence type="ECO:0000259" key="1">
    <source>
        <dbReference type="Pfam" id="PF07734"/>
    </source>
</evidence>
<feature type="domain" description="F-box associated beta-propeller type 1" evidence="1">
    <location>
        <begin position="68"/>
        <end position="295"/>
    </location>
</feature>
<accession>A0A9Q1JUP1</accession>
<gene>
    <name evidence="2" type="ORF">Cgig2_011124</name>
</gene>